<protein>
    <recommendedName>
        <fullName evidence="4">Alpha-methylacyl-CoA racemase</fullName>
    </recommendedName>
</protein>
<name>A0A9P0AD79_BEMTA</name>
<dbReference type="Gene3D" id="3.30.1540.10">
    <property type="entry name" value="formyl-coa transferase, domain 3"/>
    <property type="match status" value="1"/>
</dbReference>
<dbReference type="GO" id="GO:0008206">
    <property type="term" value="P:bile acid metabolic process"/>
    <property type="evidence" value="ECO:0007669"/>
    <property type="project" value="TreeGrafter"/>
</dbReference>
<dbReference type="PANTHER" id="PTHR48228">
    <property type="entry name" value="SUCCINYL-COA--D-CITRAMALATE COA-TRANSFERASE"/>
    <property type="match status" value="1"/>
</dbReference>
<dbReference type="InterPro" id="IPR003673">
    <property type="entry name" value="CoA-Trfase_fam_III"/>
</dbReference>
<dbReference type="Pfam" id="PF02515">
    <property type="entry name" value="CoA_transf_3"/>
    <property type="match status" value="1"/>
</dbReference>
<dbReference type="InterPro" id="IPR023606">
    <property type="entry name" value="CoA-Trfase_III_dom_1_sf"/>
</dbReference>
<dbReference type="GO" id="GO:0005739">
    <property type="term" value="C:mitochondrion"/>
    <property type="evidence" value="ECO:0007669"/>
    <property type="project" value="TreeGrafter"/>
</dbReference>
<dbReference type="Proteomes" id="UP001152759">
    <property type="component" value="Chromosome 4"/>
</dbReference>
<dbReference type="PANTHER" id="PTHR48228:SF5">
    <property type="entry name" value="ALPHA-METHYLACYL-COA RACEMASE"/>
    <property type="match status" value="1"/>
</dbReference>
<keyword evidence="3" id="KW-1185">Reference proteome</keyword>
<dbReference type="InterPro" id="IPR050509">
    <property type="entry name" value="CoA-transferase_III"/>
</dbReference>
<proteinExistence type="inferred from homology"/>
<sequence>MALRGIQVLELAGLAPGPLCGMILADFGASVIVVDKVGPKLNMNFLSEGKSSMNVDLKNSKGQEFFRRMVKQSDVLIEPFRAGVMEKLNLSPETLLKDNPKLIFARLTGYGQSGPYSSKAGHDINYVSLSGLFSLFGWRNKQPTPPANFAADFAGGGLSCALGIVMALFEREKSGQGQVVDASMVEGAAYTGSWFFHSKEASFLWSQPRGQNPLDGGAFFYDTYETKDGKWMAVGAVEPQFYSAALHKLGIAEESLPQYTGFQKGHEVFAEKFRTKTQNEWCEIFNGDNECVTPVLSLEEVADHPHNKSRNSFSRLNNLVIPNPAPKLSRTPGASSALSQNSKKIRTEDFIKSLGISEEEISRLISDGVIEFKFRASKM</sequence>
<evidence type="ECO:0000256" key="1">
    <source>
        <dbReference type="ARBA" id="ARBA00008383"/>
    </source>
</evidence>
<dbReference type="EMBL" id="OU963865">
    <property type="protein sequence ID" value="CAH0389078.1"/>
    <property type="molecule type" value="Genomic_DNA"/>
</dbReference>
<gene>
    <name evidence="2" type="ORF">BEMITA_LOCUS7945</name>
</gene>
<accession>A0A9P0AD79</accession>
<evidence type="ECO:0008006" key="4">
    <source>
        <dbReference type="Google" id="ProtNLM"/>
    </source>
</evidence>
<dbReference type="GO" id="GO:0008111">
    <property type="term" value="F:alpha-methylacyl-CoA racemase activity"/>
    <property type="evidence" value="ECO:0007669"/>
    <property type="project" value="TreeGrafter"/>
</dbReference>
<comment type="similarity">
    <text evidence="1">Belongs to the CoA-transferase III family.</text>
</comment>
<organism evidence="2 3">
    <name type="scientific">Bemisia tabaci</name>
    <name type="common">Sweetpotato whitefly</name>
    <name type="synonym">Aleurodes tabaci</name>
    <dbReference type="NCBI Taxonomy" id="7038"/>
    <lineage>
        <taxon>Eukaryota</taxon>
        <taxon>Metazoa</taxon>
        <taxon>Ecdysozoa</taxon>
        <taxon>Arthropoda</taxon>
        <taxon>Hexapoda</taxon>
        <taxon>Insecta</taxon>
        <taxon>Pterygota</taxon>
        <taxon>Neoptera</taxon>
        <taxon>Paraneoptera</taxon>
        <taxon>Hemiptera</taxon>
        <taxon>Sternorrhyncha</taxon>
        <taxon>Aleyrodoidea</taxon>
        <taxon>Aleyrodidae</taxon>
        <taxon>Aleyrodinae</taxon>
        <taxon>Bemisia</taxon>
    </lineage>
</organism>
<dbReference type="InterPro" id="IPR044855">
    <property type="entry name" value="CoA-Trfase_III_dom3_sf"/>
</dbReference>
<evidence type="ECO:0000313" key="2">
    <source>
        <dbReference type="EMBL" id="CAH0389078.1"/>
    </source>
</evidence>
<dbReference type="Gene3D" id="3.40.50.10540">
    <property type="entry name" value="Crotonobetainyl-coa:carnitine coa-transferase, domain 1"/>
    <property type="match status" value="1"/>
</dbReference>
<reference evidence="2" key="1">
    <citation type="submission" date="2021-12" db="EMBL/GenBank/DDBJ databases">
        <authorList>
            <person name="King R."/>
        </authorList>
    </citation>
    <scope>NUCLEOTIDE SEQUENCE</scope>
</reference>
<evidence type="ECO:0000313" key="3">
    <source>
        <dbReference type="Proteomes" id="UP001152759"/>
    </source>
</evidence>
<dbReference type="AlphaFoldDB" id="A0A9P0AD79"/>
<dbReference type="SUPFAM" id="SSF89796">
    <property type="entry name" value="CoA-transferase family III (CaiB/BaiF)"/>
    <property type="match status" value="1"/>
</dbReference>